<evidence type="ECO:0000256" key="1">
    <source>
        <dbReference type="ARBA" id="ARBA00009013"/>
    </source>
</evidence>
<evidence type="ECO:0000259" key="3">
    <source>
        <dbReference type="PROSITE" id="PS50801"/>
    </source>
</evidence>
<dbReference type="InterPro" id="IPR003658">
    <property type="entry name" value="Anti-sigma_ant"/>
</dbReference>
<reference evidence="4 5" key="1">
    <citation type="submission" date="2020-03" db="EMBL/GenBank/DDBJ databases">
        <title>WGS of the type strain of Planosporangium spp.</title>
        <authorList>
            <person name="Thawai C."/>
        </authorList>
    </citation>
    <scope>NUCLEOTIDE SEQUENCE [LARGE SCALE GENOMIC DNA]</scope>
    <source>
        <strain evidence="4 5">TBRC 5610</strain>
    </source>
</reference>
<dbReference type="PROSITE" id="PS50801">
    <property type="entry name" value="STAS"/>
    <property type="match status" value="1"/>
</dbReference>
<dbReference type="EMBL" id="JAATVY010000057">
    <property type="protein sequence ID" value="NJC74302.1"/>
    <property type="molecule type" value="Genomic_DNA"/>
</dbReference>
<dbReference type="SUPFAM" id="SSF52091">
    <property type="entry name" value="SpoIIaa-like"/>
    <property type="match status" value="1"/>
</dbReference>
<feature type="domain" description="STAS" evidence="3">
    <location>
        <begin position="27"/>
        <end position="107"/>
    </location>
</feature>
<name>A0ABX0Y841_9ACTN</name>
<dbReference type="InterPro" id="IPR002645">
    <property type="entry name" value="STAS_dom"/>
</dbReference>
<dbReference type="PANTHER" id="PTHR33495:SF2">
    <property type="entry name" value="ANTI-SIGMA FACTOR ANTAGONIST TM_1081-RELATED"/>
    <property type="match status" value="1"/>
</dbReference>
<dbReference type="CDD" id="cd07043">
    <property type="entry name" value="STAS_anti-anti-sigma_factors"/>
    <property type="match status" value="1"/>
</dbReference>
<dbReference type="Proteomes" id="UP000722989">
    <property type="component" value="Unassembled WGS sequence"/>
</dbReference>
<comment type="caution">
    <text evidence="4">The sequence shown here is derived from an EMBL/GenBank/DDBJ whole genome shotgun (WGS) entry which is preliminary data.</text>
</comment>
<gene>
    <name evidence="4" type="ORF">HC031_31990</name>
</gene>
<dbReference type="RefSeq" id="WP_167929203.1">
    <property type="nucleotide sequence ID" value="NZ_JAATVY010000057.1"/>
</dbReference>
<dbReference type="Gene3D" id="3.30.750.24">
    <property type="entry name" value="STAS domain"/>
    <property type="match status" value="1"/>
</dbReference>
<dbReference type="InterPro" id="IPR036513">
    <property type="entry name" value="STAS_dom_sf"/>
</dbReference>
<comment type="similarity">
    <text evidence="1 2">Belongs to the anti-sigma-factor antagonist family.</text>
</comment>
<sequence>MATASHPTDPPQFAVTATAIADTAVRLAVRGEVDIATAGPFGAALHDLLSRPDLTHVELDFAPLAFFDSRGIAALLTACRAARRRGIALTVTNCQGIVRRALDITGLSPQLAYDGTDAPRTDARVRAAGNRHRSAACVVRRRSR</sequence>
<evidence type="ECO:0000256" key="2">
    <source>
        <dbReference type="RuleBase" id="RU003749"/>
    </source>
</evidence>
<accession>A0ABX0Y841</accession>
<keyword evidence="5" id="KW-1185">Reference proteome</keyword>
<protein>
    <recommendedName>
        <fullName evidence="2">Anti-sigma factor antagonist</fullName>
    </recommendedName>
</protein>
<organism evidence="4 5">
    <name type="scientific">Planosporangium thailandense</name>
    <dbReference type="NCBI Taxonomy" id="765197"/>
    <lineage>
        <taxon>Bacteria</taxon>
        <taxon>Bacillati</taxon>
        <taxon>Actinomycetota</taxon>
        <taxon>Actinomycetes</taxon>
        <taxon>Micromonosporales</taxon>
        <taxon>Micromonosporaceae</taxon>
        <taxon>Planosporangium</taxon>
    </lineage>
</organism>
<proteinExistence type="inferred from homology"/>
<evidence type="ECO:0000313" key="5">
    <source>
        <dbReference type="Proteomes" id="UP000722989"/>
    </source>
</evidence>
<evidence type="ECO:0000313" key="4">
    <source>
        <dbReference type="EMBL" id="NJC74302.1"/>
    </source>
</evidence>
<dbReference type="NCBIfam" id="TIGR00377">
    <property type="entry name" value="ant_ant_sig"/>
    <property type="match status" value="1"/>
</dbReference>
<dbReference type="Pfam" id="PF01740">
    <property type="entry name" value="STAS"/>
    <property type="match status" value="1"/>
</dbReference>
<dbReference type="PANTHER" id="PTHR33495">
    <property type="entry name" value="ANTI-SIGMA FACTOR ANTAGONIST TM_1081-RELATED-RELATED"/>
    <property type="match status" value="1"/>
</dbReference>